<proteinExistence type="predicted"/>
<evidence type="ECO:0000313" key="1">
    <source>
        <dbReference type="EMBL" id="MBP4143219.1"/>
    </source>
</evidence>
<protein>
    <recommendedName>
        <fullName evidence="3">SET domain-containing protein</fullName>
    </recommendedName>
</protein>
<dbReference type="RefSeq" id="WP_210646947.1">
    <property type="nucleotide sequence ID" value="NZ_JAGFBU010000012.1"/>
</dbReference>
<evidence type="ECO:0008006" key="3">
    <source>
        <dbReference type="Google" id="ProtNLM"/>
    </source>
</evidence>
<dbReference type="EMBL" id="JAGFBU010000012">
    <property type="protein sequence ID" value="MBP4143219.1"/>
    <property type="molecule type" value="Genomic_DNA"/>
</dbReference>
<organism evidence="1 2">
    <name type="scientific">Flavobacterium flabelliforme</name>
    <dbReference type="NCBI Taxonomy" id="2816119"/>
    <lineage>
        <taxon>Bacteria</taxon>
        <taxon>Pseudomonadati</taxon>
        <taxon>Bacteroidota</taxon>
        <taxon>Flavobacteriia</taxon>
        <taxon>Flavobacteriales</taxon>
        <taxon>Flavobacteriaceae</taxon>
        <taxon>Flavobacterium</taxon>
    </lineage>
</organism>
<sequence length="130" mass="14854">MPNIGDTFVTTLKRAHLFWGSHRHTTTRGIVYGEAYLHIPISQARRLDIFNEKQPNANIIYKCNTNDGFLTDALLKSSGKRSENDLYAKQFHGNGNLKLLGTWFNHINAQVGDRIEIQFITPTEILLTRI</sequence>
<dbReference type="Proteomes" id="UP000674217">
    <property type="component" value="Unassembled WGS sequence"/>
</dbReference>
<gene>
    <name evidence="1" type="ORF">J3S90_15545</name>
</gene>
<evidence type="ECO:0000313" key="2">
    <source>
        <dbReference type="Proteomes" id="UP000674217"/>
    </source>
</evidence>
<comment type="caution">
    <text evidence="1">The sequence shown here is derived from an EMBL/GenBank/DDBJ whole genome shotgun (WGS) entry which is preliminary data.</text>
</comment>
<reference evidence="1 2" key="1">
    <citation type="submission" date="2021-03" db="EMBL/GenBank/DDBJ databases">
        <title>Flavobacterium Flabelliformis Sp. Nov. And Flavobacterium Geliluteum Sp. Nov., Two Novel Multidrug Resistant Psychrophilic Species Isolated From Antarctica.</title>
        <authorList>
            <person name="Kralova S."/>
            <person name="Busse H.J."/>
            <person name="Bezdicek M."/>
            <person name="Nykrynova M."/>
            <person name="Kroupova E."/>
            <person name="Krsek D."/>
            <person name="Sedlacek I."/>
        </authorList>
    </citation>
    <scope>NUCLEOTIDE SEQUENCE [LARGE SCALE GENOMIC DNA]</scope>
    <source>
        <strain evidence="1 2">P4023</strain>
    </source>
</reference>
<name>A0ABS5CX69_9FLAO</name>
<keyword evidence="2" id="KW-1185">Reference proteome</keyword>
<accession>A0ABS5CX69</accession>